<dbReference type="SUPFAM" id="SSF56496">
    <property type="entry name" value="Fibrinogen C-terminal domain-like"/>
    <property type="match status" value="1"/>
</dbReference>
<feature type="domain" description="Laminin G" evidence="5">
    <location>
        <begin position="898"/>
        <end position="1077"/>
    </location>
</feature>
<keyword evidence="4" id="KW-1133">Transmembrane helix</keyword>
<feature type="domain" description="Laminin G" evidence="5">
    <location>
        <begin position="57"/>
        <end position="246"/>
    </location>
</feature>
<feature type="domain" description="EGF-like" evidence="6">
    <location>
        <begin position="1319"/>
        <end position="1357"/>
    </location>
</feature>
<accession>A0ABM1VTC5</accession>
<evidence type="ECO:0000256" key="4">
    <source>
        <dbReference type="SAM" id="Phobius"/>
    </source>
</evidence>
<feature type="domain" description="EGF-like" evidence="6">
    <location>
        <begin position="1078"/>
        <end position="1115"/>
    </location>
</feature>
<dbReference type="InterPro" id="IPR050372">
    <property type="entry name" value="Neurexin-related_CASP"/>
</dbReference>
<dbReference type="CDD" id="cd00110">
    <property type="entry name" value="LamG"/>
    <property type="match status" value="6"/>
</dbReference>
<feature type="domain" description="EGF-like" evidence="6">
    <location>
        <begin position="657"/>
        <end position="695"/>
    </location>
</feature>
<evidence type="ECO:0000256" key="3">
    <source>
        <dbReference type="SAM" id="MobiDB-lite"/>
    </source>
</evidence>
<dbReference type="Gene3D" id="2.60.120.1000">
    <property type="match status" value="1"/>
</dbReference>
<proteinExistence type="predicted"/>
<feature type="compositionally biased region" description="Acidic residues" evidence="3">
    <location>
        <begin position="1920"/>
        <end position="1935"/>
    </location>
</feature>
<dbReference type="InterPro" id="IPR001791">
    <property type="entry name" value="Laminin_G"/>
</dbReference>
<dbReference type="Proteomes" id="UP000694888">
    <property type="component" value="Unplaced"/>
</dbReference>
<dbReference type="RefSeq" id="XP_035825667.1">
    <property type="nucleotide sequence ID" value="XM_035969774.1"/>
</dbReference>
<sequence>MTSSGGPRVTSPTWAPPHALLSSATLTSAHNLAVTILLLLLCSSLVSQTSGQQNDRTWTFNKPGESYMEFVPALTEGQDQHYTLAFKTRQANGLLFHHRIVNVKDAGIPLLSDYELFLELSQGKLRAGFLVNHFQDIVAIGKALNNDQWHVVDLEVDAGDGELRLTLDGQMETESIKAYAWGNAADVLLWGHVTSVMAVGGTYSKTARGDDATPFVGCIRDVEYSLEDGTLTSPQFSTTEAVTSGCVNLCLGDKSCNLGKCVNLYTSVKCDCYGTDYEGARCDIEDATTMTFRGYEWVAYQLYEQRRDRLFTNHIRISMEFKTDRGSGVLLYAVGGTPYHSHVTVSIYSGAVHASMSFQQDDLTFSGGIGLDDGRWHNLTIEHRGELVMFYLDGKATEKRVTKGDHYLSLDPHIYVGGGDNFVETKGLPVTQNFVGCLRNVYINDMSVLYELSQGNDMCLYSGGPAPHYGCQKVTEVPISFPSSSSMLRWMNGEREQNLSIEFKMRTYRSPAIVIFVELISRKNSSSGLDFGSMELWVENQMAVLKFIPSTMNRHTHENISVPVVVSDGQVHDIEVALYASKAKLMVDGNTVYSRRYHKVLEHRGSVVLGYSVRQVERHHGFVGCMHRIKIQGQRLDPIALMESDSAVGLLLDGCQLVDHCAQNNICEHNSICYSDWDGVHCLCKDDHYEGKACHFSKYATSCEEYHRMGYLASGVYLIDVDGTGPQEPSYVRCEMDTTKVGGVTVVEHNFLPNTTVRAPWLPDSQYHLLYRQMSREQLNTLTSRAGSCEQFIQYQCTNSPIKLSTKTWFKATNGEIVDYIGSHHSGFCECPAQSGCEGENCYCDLNRGRPYTDKGYNRERRQLPLMEMTFIQNKKGMAAMTLGPLKCWGSLSQPSSRSITITRSESFVRLQPWTSGDLRFNFKTHQTESVLLYHSSGEQERGENADGANKFYVKIISANEVKFYIRIGDSIISRTLSALNPLDKGDWHSISIEHDPYNVRLSLDSTKIIVELEKKTNAVEFSGVLYLGGLTDKIDDHVVKGVPGFTGCLYGFVYNDQSIDLQDKIDASMGGVSKNCMSSCWPNPCQNGGVCEERWGDYRCVCHDPWAHIGDNCEQDLNQDSATFGGLPFSYLVFDVTNSKNILDGTVVLSFRTLLTEALLMYVHDHKGNFVQLELSDAKTVTVSYSNYNQIVRDSVTTNVPLNDGEWKQVVAENYYNFTRLMVLGSSKVIEVRRGRIQSYSLDPYYGSIYQQTVFIARPALMPAPFIHAYIGGVKDGASATAPLVGCVRGMRIGDYVFHLSQTAAELGNDTLVSDKCEKGCDEDTCHNNGFCEERWRDGQFHCDCADNGFSGHRCEIEPSVEVYGNTVVRHAFVLPVMDQYSLSESLTFRFKANPISEVADPMIMAYITSSQSKDYIMARLDPSGSVMLETNQGIGIYRIKVTGKFADGKPHDFVYIREGSNMYLKVKPLDPYGNVIVDRIKEADINYPDYPLNSIDTIYIGGYVQDHNDIQYVSNFSGCISNTAFKPKDTSAVTLHSLRDLYLDVKNIDVLGDETQSCSTSDTDKAEPTTPPMSEKVTPGTHMDITMPPWLDSDIEIVTLGAAPNQGSPPTTPLIFTSTKSGKNNTHLVVLQPSSEPVDDITIIIVVCVIAAILIISLCVALVLVRRRKKRQGDYLVKKEGEADMELKQPLNHNDSSPYGGPAPFTSHTMPRMSRPRPPAETNNKVPSDHLAKLDEFSMISAMLGPRRPKADTLPHDPSKQRYSQGNYPLTDDEVDFINPIYNARKQRPASSISEVLEELERRQVPLPNGTPALEDPVRRSHGEGELEWDHQADTTTPAHNEDIMFFNKPLLGPIPDELEESHLSSFSGHPSSFGGDSYQKADTLEGSNSPPGSSHMTSGAEGNGDSGYEAESRPEVTEDDITPETLNDDDDPDHPHKLFSFHVPDIHMDGSPNLSGLSAKERLLQEGTSV</sequence>
<keyword evidence="2" id="KW-0245">EGF-like domain</keyword>
<dbReference type="CDD" id="cd00054">
    <property type="entry name" value="EGF_CA"/>
    <property type="match status" value="2"/>
</dbReference>
<dbReference type="PANTHER" id="PTHR15036">
    <property type="entry name" value="PIKACHURIN-LIKE PROTEIN"/>
    <property type="match status" value="1"/>
</dbReference>
<feature type="region of interest" description="Disordered" evidence="3">
    <location>
        <begin position="1809"/>
        <end position="1834"/>
    </location>
</feature>
<comment type="caution">
    <text evidence="2">Lacks conserved residue(s) required for the propagation of feature annotation.</text>
</comment>
<dbReference type="SUPFAM" id="SSF49899">
    <property type="entry name" value="Concanavalin A-like lectins/glucanases"/>
    <property type="match status" value="6"/>
</dbReference>
<evidence type="ECO:0000256" key="2">
    <source>
        <dbReference type="PROSITE-ProRule" id="PRU00076"/>
    </source>
</evidence>
<name>A0ABM1VTC5_APLCA</name>
<dbReference type="InterPro" id="IPR000742">
    <property type="entry name" value="EGF"/>
</dbReference>
<dbReference type="Gene3D" id="2.10.25.10">
    <property type="entry name" value="Laminin"/>
    <property type="match status" value="2"/>
</dbReference>
<dbReference type="SMART" id="SM00181">
    <property type="entry name" value="EGF"/>
    <property type="match status" value="4"/>
</dbReference>
<feature type="compositionally biased region" description="Low complexity" evidence="3">
    <location>
        <begin position="1866"/>
        <end position="1880"/>
    </location>
</feature>
<dbReference type="Gene3D" id="2.60.120.200">
    <property type="match status" value="6"/>
</dbReference>
<feature type="domain" description="Laminin G" evidence="5">
    <location>
        <begin position="478"/>
        <end position="655"/>
    </location>
</feature>
<feature type="compositionally biased region" description="Basic and acidic residues" evidence="3">
    <location>
        <begin position="1751"/>
        <end position="1762"/>
    </location>
</feature>
<feature type="transmembrane region" description="Helical" evidence="4">
    <location>
        <begin position="1643"/>
        <end position="1667"/>
    </location>
</feature>
<feature type="domain" description="Fibrinogen C-terminal" evidence="7">
    <location>
        <begin position="694"/>
        <end position="749"/>
    </location>
</feature>
<evidence type="ECO:0000259" key="6">
    <source>
        <dbReference type="PROSITE" id="PS50026"/>
    </source>
</evidence>
<reference evidence="9" key="1">
    <citation type="submission" date="2025-08" db="UniProtKB">
        <authorList>
            <consortium name="RefSeq"/>
        </authorList>
    </citation>
    <scope>IDENTIFICATION</scope>
</reference>
<feature type="region of interest" description="Disordered" evidence="3">
    <location>
        <begin position="1863"/>
        <end position="1973"/>
    </location>
</feature>
<dbReference type="InterPro" id="IPR001881">
    <property type="entry name" value="EGF-like_Ca-bd_dom"/>
</dbReference>
<keyword evidence="1 2" id="KW-1015">Disulfide bond</keyword>
<evidence type="ECO:0000256" key="1">
    <source>
        <dbReference type="ARBA" id="ARBA00023157"/>
    </source>
</evidence>
<dbReference type="SMART" id="SM00179">
    <property type="entry name" value="EGF_CA"/>
    <property type="match status" value="2"/>
</dbReference>
<dbReference type="InterPro" id="IPR013320">
    <property type="entry name" value="ConA-like_dom_sf"/>
</dbReference>
<protein>
    <submittedName>
        <fullName evidence="9">Contactin-associated protein-like 2</fullName>
    </submittedName>
</protein>
<evidence type="ECO:0000259" key="5">
    <source>
        <dbReference type="PROSITE" id="PS50025"/>
    </source>
</evidence>
<feature type="domain" description="Laminin G" evidence="5">
    <location>
        <begin position="287"/>
        <end position="471"/>
    </location>
</feature>
<evidence type="ECO:0000313" key="9">
    <source>
        <dbReference type="RefSeq" id="XP_035825667.1"/>
    </source>
</evidence>
<feature type="compositionally biased region" description="Polar residues" evidence="3">
    <location>
        <begin position="1888"/>
        <end position="1900"/>
    </location>
</feature>
<gene>
    <name evidence="9" type="primary">LOC101853086</name>
</gene>
<feature type="region of interest" description="Disordered" evidence="3">
    <location>
        <begin position="1688"/>
        <end position="1729"/>
    </location>
</feature>
<keyword evidence="8" id="KW-1185">Reference proteome</keyword>
<dbReference type="PROSITE" id="PS51406">
    <property type="entry name" value="FIBRINOGEN_C_2"/>
    <property type="match status" value="1"/>
</dbReference>
<dbReference type="GeneID" id="101853086"/>
<dbReference type="PANTHER" id="PTHR15036:SF85">
    <property type="entry name" value="SP2353, ISOFORM A"/>
    <property type="match status" value="1"/>
</dbReference>
<dbReference type="PROSITE" id="PS50026">
    <property type="entry name" value="EGF_3"/>
    <property type="match status" value="3"/>
</dbReference>
<organism evidence="8 9">
    <name type="scientific">Aplysia californica</name>
    <name type="common">California sea hare</name>
    <dbReference type="NCBI Taxonomy" id="6500"/>
    <lineage>
        <taxon>Eukaryota</taxon>
        <taxon>Metazoa</taxon>
        <taxon>Spiralia</taxon>
        <taxon>Lophotrochozoa</taxon>
        <taxon>Mollusca</taxon>
        <taxon>Gastropoda</taxon>
        <taxon>Heterobranchia</taxon>
        <taxon>Euthyneura</taxon>
        <taxon>Tectipleura</taxon>
        <taxon>Aplysiida</taxon>
        <taxon>Aplysioidea</taxon>
        <taxon>Aplysiidae</taxon>
        <taxon>Aplysia</taxon>
    </lineage>
</organism>
<feature type="region of interest" description="Disordered" evidence="3">
    <location>
        <begin position="1748"/>
        <end position="1773"/>
    </location>
</feature>
<dbReference type="InterPro" id="IPR036056">
    <property type="entry name" value="Fibrinogen-like_C"/>
</dbReference>
<dbReference type="SMART" id="SM00282">
    <property type="entry name" value="LamG"/>
    <property type="match status" value="6"/>
</dbReference>
<feature type="disulfide bond" evidence="2">
    <location>
        <begin position="1327"/>
        <end position="1344"/>
    </location>
</feature>
<feature type="region of interest" description="Disordered" evidence="3">
    <location>
        <begin position="1556"/>
        <end position="1584"/>
    </location>
</feature>
<keyword evidence="4" id="KW-0812">Transmembrane</keyword>
<evidence type="ECO:0000259" key="7">
    <source>
        <dbReference type="PROSITE" id="PS51406"/>
    </source>
</evidence>
<feature type="domain" description="Laminin G" evidence="5">
    <location>
        <begin position="1122"/>
        <end position="1318"/>
    </location>
</feature>
<dbReference type="PROSITE" id="PS50025">
    <property type="entry name" value="LAM_G_DOMAIN"/>
    <property type="match status" value="6"/>
</dbReference>
<feature type="domain" description="Laminin G" evidence="5">
    <location>
        <begin position="1363"/>
        <end position="1560"/>
    </location>
</feature>
<dbReference type="Pfam" id="PF00008">
    <property type="entry name" value="EGF"/>
    <property type="match status" value="1"/>
</dbReference>
<dbReference type="PROSITE" id="PS01186">
    <property type="entry name" value="EGF_2"/>
    <property type="match status" value="1"/>
</dbReference>
<dbReference type="InterPro" id="IPR002181">
    <property type="entry name" value="Fibrinogen_a/b/g_C_dom"/>
</dbReference>
<feature type="compositionally biased region" description="Basic and acidic residues" evidence="3">
    <location>
        <begin position="1818"/>
        <end position="1834"/>
    </location>
</feature>
<keyword evidence="4" id="KW-0472">Membrane</keyword>
<dbReference type="Pfam" id="PF02210">
    <property type="entry name" value="Laminin_G_2"/>
    <property type="match status" value="6"/>
</dbReference>
<evidence type="ECO:0000313" key="8">
    <source>
        <dbReference type="Proteomes" id="UP000694888"/>
    </source>
</evidence>